<reference evidence="3 4" key="1">
    <citation type="submission" date="2018-07" db="EMBL/GenBank/DDBJ databases">
        <title>Genomic Encyclopedia of Type Strains, Phase IV (KMG-IV): sequencing the most valuable type-strain genomes for metagenomic binning, comparative biology and taxonomic classification.</title>
        <authorList>
            <person name="Goeker M."/>
        </authorList>
    </citation>
    <scope>NUCLEOTIDE SEQUENCE [LARGE SCALE GENOMIC DNA]</scope>
    <source>
        <strain evidence="3 4">DSM 44952</strain>
    </source>
</reference>
<feature type="transmembrane region" description="Helical" evidence="2">
    <location>
        <begin position="32"/>
        <end position="51"/>
    </location>
</feature>
<evidence type="ECO:0000256" key="1">
    <source>
        <dbReference type="SAM" id="MobiDB-lite"/>
    </source>
</evidence>
<protein>
    <submittedName>
        <fullName evidence="3">Uncharacterized protein</fullName>
    </submittedName>
</protein>
<sequence length="96" mass="10207">MGGTGEGRGRETHSRNDRIARHRSRGEAERPLLSLAGLLSFGLVSGVFLAVSRFPQRGVGALATIVPGPGRRLTLHGRDVVEYRGDVWGGMKNAAG</sequence>
<dbReference type="RefSeq" id="WP_068023547.1">
    <property type="nucleotide sequence ID" value="NZ_QQAZ01000005.1"/>
</dbReference>
<keyword evidence="2" id="KW-0472">Membrane</keyword>
<keyword evidence="4" id="KW-1185">Reference proteome</keyword>
<feature type="region of interest" description="Disordered" evidence="1">
    <location>
        <begin position="1"/>
        <end position="27"/>
    </location>
</feature>
<dbReference type="EMBL" id="QQAZ01000005">
    <property type="protein sequence ID" value="RDI51142.1"/>
    <property type="molecule type" value="Genomic_DNA"/>
</dbReference>
<dbReference type="AlphaFoldDB" id="A0A370H6N0"/>
<proteinExistence type="predicted"/>
<dbReference type="OrthoDB" id="9810950at2"/>
<keyword evidence="2" id="KW-0812">Transmembrane</keyword>
<comment type="caution">
    <text evidence="3">The sequence shown here is derived from an EMBL/GenBank/DDBJ whole genome shotgun (WGS) entry which is preliminary data.</text>
</comment>
<dbReference type="Proteomes" id="UP000255355">
    <property type="component" value="Unassembled WGS sequence"/>
</dbReference>
<feature type="compositionally biased region" description="Basic and acidic residues" evidence="1">
    <location>
        <begin position="7"/>
        <end position="27"/>
    </location>
</feature>
<evidence type="ECO:0000256" key="2">
    <source>
        <dbReference type="SAM" id="Phobius"/>
    </source>
</evidence>
<evidence type="ECO:0000313" key="3">
    <source>
        <dbReference type="EMBL" id="RDI51142.1"/>
    </source>
</evidence>
<organism evidence="3 4">
    <name type="scientific">Nocardia mexicana</name>
    <dbReference type="NCBI Taxonomy" id="279262"/>
    <lineage>
        <taxon>Bacteria</taxon>
        <taxon>Bacillati</taxon>
        <taxon>Actinomycetota</taxon>
        <taxon>Actinomycetes</taxon>
        <taxon>Mycobacteriales</taxon>
        <taxon>Nocardiaceae</taxon>
        <taxon>Nocardia</taxon>
    </lineage>
</organism>
<keyword evidence="2" id="KW-1133">Transmembrane helix</keyword>
<dbReference type="STRING" id="1210089.GCA_001613165_04780"/>
<evidence type="ECO:0000313" key="4">
    <source>
        <dbReference type="Proteomes" id="UP000255355"/>
    </source>
</evidence>
<gene>
    <name evidence="3" type="ORF">DFR68_105620</name>
</gene>
<accession>A0A370H6N0</accession>
<name>A0A370H6N0_9NOCA</name>